<proteinExistence type="predicted"/>
<dbReference type="EMBL" id="CP004078">
    <property type="protein sequence ID" value="AHV99523.1"/>
    <property type="molecule type" value="Genomic_DNA"/>
</dbReference>
<name>X5A5G7_9BACL</name>
<dbReference type="PATRIC" id="fig|1268072.3.peg.4782"/>
<accession>X5A5G7</accession>
<evidence type="ECO:0000313" key="2">
    <source>
        <dbReference type="Proteomes" id="UP000019772"/>
    </source>
</evidence>
<gene>
    <name evidence="1" type="ORF">PSAB_23180</name>
</gene>
<keyword evidence="2" id="KW-1185">Reference proteome</keyword>
<dbReference type="HOGENOM" id="CLU_110690_0_0_9"/>
<dbReference type="OrthoDB" id="6402248at2"/>
<dbReference type="Proteomes" id="UP000019772">
    <property type="component" value="Chromosome"/>
</dbReference>
<dbReference type="eggNOG" id="COG0537">
    <property type="taxonomic scope" value="Bacteria"/>
</dbReference>
<protein>
    <submittedName>
        <fullName evidence="1">Uncharacterized protein</fullName>
    </submittedName>
</protein>
<evidence type="ECO:0000313" key="1">
    <source>
        <dbReference type="EMBL" id="AHV99523.1"/>
    </source>
</evidence>
<organism evidence="1 2">
    <name type="scientific">Paenibacillus sabinae T27</name>
    <dbReference type="NCBI Taxonomy" id="1268072"/>
    <lineage>
        <taxon>Bacteria</taxon>
        <taxon>Bacillati</taxon>
        <taxon>Bacillota</taxon>
        <taxon>Bacilli</taxon>
        <taxon>Bacillales</taxon>
        <taxon>Paenibacillaceae</taxon>
        <taxon>Paenibacillus</taxon>
    </lineage>
</organism>
<dbReference type="STRING" id="1268072.PSAB_23180"/>
<dbReference type="AlphaFoldDB" id="X5A5G7"/>
<sequence>MNNLNQDFTTLEYLARGTERQRSAYETLSKLKIMDVLHGYDPILVGTIPIHIDLPDSDLDIICEVHDFNGFKQWMVSEFGDLQDFRCVTRTVDGIRRIVANFRFQGWPIEIFGQPVPTKEQNGYRHMLIEHRILTILGDEGLSAIRELKSRGLKTEPAFAKLLKLEGDAYARLLEMVHWKEAEWIDFTEAWMGPKRAFPN</sequence>
<dbReference type="Pfam" id="PF14091">
    <property type="entry name" value="DUF4269"/>
    <property type="match status" value="1"/>
</dbReference>
<dbReference type="RefSeq" id="WP_025336967.1">
    <property type="nucleotide sequence ID" value="NZ_CP004078.1"/>
</dbReference>
<reference evidence="1 2" key="1">
    <citation type="journal article" date="2014" name="PLoS Genet.">
        <title>Comparative Genomic Analysis of N2-Fixing and Non-N2-Fixing Paenibacillus spp.: Organization, Evolution and Expression of the Nitrogen Fixation Genes.</title>
        <authorList>
            <person name="Xie J.B."/>
            <person name="Du Z."/>
            <person name="Bai L."/>
            <person name="Tian C."/>
            <person name="Zhang Y."/>
            <person name="Xie J.Y."/>
            <person name="Wang T."/>
            <person name="Liu X."/>
            <person name="Chen X."/>
            <person name="Cheng Q."/>
            <person name="Chen S."/>
            <person name="Li J."/>
        </authorList>
    </citation>
    <scope>NUCLEOTIDE SEQUENCE [LARGE SCALE GENOMIC DNA]</scope>
    <source>
        <strain evidence="1 2">T27</strain>
    </source>
</reference>
<dbReference type="InterPro" id="IPR025365">
    <property type="entry name" value="DUF4269"/>
</dbReference>
<dbReference type="KEGG" id="psab:PSAB_23180"/>